<sequence length="270" mass="29868">MSTGERELPGGWRVRARPSTDVRPEVIFQRQRQSPDRLNNSARRTYDLLRSTLVTTGRNICLGERELTDAMSASRNTVRAVLQQLAKEGMVTREPKNGTRATGSLLLRIDELSPFDEYITEPSTRIEVRVLECQPLGCPPMVRDRLRLPAGWTVVMIESLVVQDEQPLGLTVNYIALGEDEAPDFHVDEPDVLLILERQLGISIGTSSTTVGAVGADEQSAELLGVEVGAPMVWLEDVIEDDEGQPRALSQLRLRGDRVSFSATAYRGTA</sequence>
<evidence type="ECO:0000313" key="6">
    <source>
        <dbReference type="Proteomes" id="UP000467201"/>
    </source>
</evidence>
<dbReference type="KEGG" id="mdr:MDOR_17860"/>
<dbReference type="InterPro" id="IPR036390">
    <property type="entry name" value="WH_DNA-bd_sf"/>
</dbReference>
<dbReference type="Gene3D" id="3.40.1410.10">
    <property type="entry name" value="Chorismate lyase-like"/>
    <property type="match status" value="1"/>
</dbReference>
<dbReference type="GO" id="GO:0045892">
    <property type="term" value="P:negative regulation of DNA-templated transcription"/>
    <property type="evidence" value="ECO:0007669"/>
    <property type="project" value="TreeGrafter"/>
</dbReference>
<dbReference type="InterPro" id="IPR000524">
    <property type="entry name" value="Tscrpt_reg_HTH_GntR"/>
</dbReference>
<dbReference type="PANTHER" id="PTHR44846">
    <property type="entry name" value="MANNOSYL-D-GLYCERATE TRANSPORT/METABOLISM SYSTEM REPRESSOR MNGR-RELATED"/>
    <property type="match status" value="1"/>
</dbReference>
<dbReference type="PANTHER" id="PTHR44846:SF17">
    <property type="entry name" value="GNTR-FAMILY TRANSCRIPTIONAL REGULATOR"/>
    <property type="match status" value="1"/>
</dbReference>
<evidence type="ECO:0000256" key="2">
    <source>
        <dbReference type="ARBA" id="ARBA00023125"/>
    </source>
</evidence>
<dbReference type="Gene3D" id="1.10.10.10">
    <property type="entry name" value="Winged helix-like DNA-binding domain superfamily/Winged helix DNA-binding domain"/>
    <property type="match status" value="1"/>
</dbReference>
<evidence type="ECO:0000256" key="1">
    <source>
        <dbReference type="ARBA" id="ARBA00023015"/>
    </source>
</evidence>
<evidence type="ECO:0000256" key="3">
    <source>
        <dbReference type="ARBA" id="ARBA00023163"/>
    </source>
</evidence>
<dbReference type="InterPro" id="IPR050679">
    <property type="entry name" value="Bact_HTH_transcr_reg"/>
</dbReference>
<dbReference type="SMART" id="SM00866">
    <property type="entry name" value="UTRA"/>
    <property type="match status" value="1"/>
</dbReference>
<dbReference type="SUPFAM" id="SSF64288">
    <property type="entry name" value="Chorismate lyase-like"/>
    <property type="match status" value="1"/>
</dbReference>
<name>A0A7I7VRX2_9MYCO</name>
<protein>
    <submittedName>
        <fullName evidence="5">Putative GntR-family transcriptional regulator</fullName>
    </submittedName>
</protein>
<accession>A0A7I7VRX2</accession>
<feature type="domain" description="UbiC transcription regulator-associated" evidence="4">
    <location>
        <begin position="121"/>
        <end position="260"/>
    </location>
</feature>
<dbReference type="GO" id="GO:0003677">
    <property type="term" value="F:DNA binding"/>
    <property type="evidence" value="ECO:0007669"/>
    <property type="project" value="UniProtKB-KW"/>
</dbReference>
<proteinExistence type="predicted"/>
<keyword evidence="3" id="KW-0804">Transcription</keyword>
<reference evidence="5 6" key="1">
    <citation type="journal article" date="2019" name="Emerg. Microbes Infect.">
        <title>Comprehensive subspecies identification of 175 nontuberculous mycobacteria species based on 7547 genomic profiles.</title>
        <authorList>
            <person name="Matsumoto Y."/>
            <person name="Kinjo T."/>
            <person name="Motooka D."/>
            <person name="Nabeya D."/>
            <person name="Jung N."/>
            <person name="Uechi K."/>
            <person name="Horii T."/>
            <person name="Iida T."/>
            <person name="Fujita J."/>
            <person name="Nakamura S."/>
        </authorList>
    </citation>
    <scope>NUCLEOTIDE SEQUENCE [LARGE SCALE GENOMIC DNA]</scope>
    <source>
        <strain evidence="5 6">JCM 12405</strain>
    </source>
</reference>
<dbReference type="InterPro" id="IPR036388">
    <property type="entry name" value="WH-like_DNA-bd_sf"/>
</dbReference>
<dbReference type="AlphaFoldDB" id="A0A7I7VRX2"/>
<dbReference type="Pfam" id="PF07702">
    <property type="entry name" value="UTRA"/>
    <property type="match status" value="1"/>
</dbReference>
<dbReference type="InterPro" id="IPR011663">
    <property type="entry name" value="UTRA"/>
</dbReference>
<dbReference type="InterPro" id="IPR028978">
    <property type="entry name" value="Chorismate_lyase_/UTRA_dom_sf"/>
</dbReference>
<keyword evidence="2" id="KW-0238">DNA-binding</keyword>
<keyword evidence="1" id="KW-0805">Transcription regulation</keyword>
<dbReference type="Proteomes" id="UP000467201">
    <property type="component" value="Chromosome"/>
</dbReference>
<dbReference type="Pfam" id="PF00392">
    <property type="entry name" value="GntR"/>
    <property type="match status" value="1"/>
</dbReference>
<dbReference type="EMBL" id="AP022605">
    <property type="protein sequence ID" value="BBZ07617.1"/>
    <property type="molecule type" value="Genomic_DNA"/>
</dbReference>
<gene>
    <name evidence="5" type="ORF">MDOR_17860</name>
</gene>
<dbReference type="PRINTS" id="PR00035">
    <property type="entry name" value="HTHGNTR"/>
</dbReference>
<dbReference type="GO" id="GO:0003700">
    <property type="term" value="F:DNA-binding transcription factor activity"/>
    <property type="evidence" value="ECO:0007669"/>
    <property type="project" value="InterPro"/>
</dbReference>
<evidence type="ECO:0000313" key="5">
    <source>
        <dbReference type="EMBL" id="BBZ07617.1"/>
    </source>
</evidence>
<dbReference type="SUPFAM" id="SSF46785">
    <property type="entry name" value="Winged helix' DNA-binding domain"/>
    <property type="match status" value="1"/>
</dbReference>
<evidence type="ECO:0000259" key="4">
    <source>
        <dbReference type="SMART" id="SM00866"/>
    </source>
</evidence>
<organism evidence="5 6">
    <name type="scientific">Mycolicibacterium doricum</name>
    <dbReference type="NCBI Taxonomy" id="126673"/>
    <lineage>
        <taxon>Bacteria</taxon>
        <taxon>Bacillati</taxon>
        <taxon>Actinomycetota</taxon>
        <taxon>Actinomycetes</taxon>
        <taxon>Mycobacteriales</taxon>
        <taxon>Mycobacteriaceae</taxon>
        <taxon>Mycolicibacterium</taxon>
    </lineage>
</organism>